<name>A0A1H9UGW7_9BACI</name>
<organism evidence="3 4">
    <name type="scientific">Salisediminibacterium halotolerans</name>
    <dbReference type="NCBI Taxonomy" id="517425"/>
    <lineage>
        <taxon>Bacteria</taxon>
        <taxon>Bacillati</taxon>
        <taxon>Bacillota</taxon>
        <taxon>Bacilli</taxon>
        <taxon>Bacillales</taxon>
        <taxon>Bacillaceae</taxon>
        <taxon>Salisediminibacterium</taxon>
    </lineage>
</organism>
<protein>
    <submittedName>
        <fullName evidence="3">Luciferase family oxidoreductase, group 1</fullName>
    </submittedName>
</protein>
<dbReference type="GO" id="GO:0005829">
    <property type="term" value="C:cytosol"/>
    <property type="evidence" value="ECO:0007669"/>
    <property type="project" value="TreeGrafter"/>
</dbReference>
<dbReference type="NCBIfam" id="TIGR03558">
    <property type="entry name" value="oxido_grp_1"/>
    <property type="match status" value="1"/>
</dbReference>
<reference evidence="4" key="1">
    <citation type="submission" date="2016-10" db="EMBL/GenBank/DDBJ databases">
        <authorList>
            <person name="de Groot N.N."/>
        </authorList>
    </citation>
    <scope>NUCLEOTIDE SEQUENCE [LARGE SCALE GENOMIC DNA]</scope>
    <source>
        <strain evidence="4">10nlg</strain>
    </source>
</reference>
<accession>A0A1H9UGW7</accession>
<dbReference type="STRING" id="1464123.SAMN05444126_11436"/>
<dbReference type="OrthoDB" id="9780518at2"/>
<comment type="caution">
    <text evidence="3">The sequence shown here is derived from an EMBL/GenBank/DDBJ whole genome shotgun (WGS) entry which is preliminary data.</text>
</comment>
<dbReference type="Pfam" id="PF00296">
    <property type="entry name" value="Bac_luciferase"/>
    <property type="match status" value="1"/>
</dbReference>
<dbReference type="InterPro" id="IPR011251">
    <property type="entry name" value="Luciferase-like_dom"/>
</dbReference>
<evidence type="ECO:0000256" key="1">
    <source>
        <dbReference type="ARBA" id="ARBA00007789"/>
    </source>
</evidence>
<dbReference type="FunFam" id="3.20.20.30:FF:000002">
    <property type="entry name" value="LLM class flavin-dependent oxidoreductase"/>
    <property type="match status" value="1"/>
</dbReference>
<dbReference type="InterPro" id="IPR036661">
    <property type="entry name" value="Luciferase-like_sf"/>
</dbReference>
<gene>
    <name evidence="3" type="ORF">SAMN05444126_11436</name>
</gene>
<dbReference type="GO" id="GO:0016705">
    <property type="term" value="F:oxidoreductase activity, acting on paired donors, with incorporation or reduction of molecular oxygen"/>
    <property type="evidence" value="ECO:0007669"/>
    <property type="project" value="InterPro"/>
</dbReference>
<keyword evidence="4" id="KW-1185">Reference proteome</keyword>
<evidence type="ECO:0000259" key="2">
    <source>
        <dbReference type="Pfam" id="PF00296"/>
    </source>
</evidence>
<dbReference type="AlphaFoldDB" id="A0A1H9UGW7"/>
<comment type="similarity">
    <text evidence="1">To bacterial alkanal monooxygenase alpha and beta chains.</text>
</comment>
<dbReference type="Proteomes" id="UP000199318">
    <property type="component" value="Unassembled WGS sequence"/>
</dbReference>
<dbReference type="Gene3D" id="3.20.20.30">
    <property type="entry name" value="Luciferase-like domain"/>
    <property type="match status" value="1"/>
</dbReference>
<sequence>MKLSILDQSPIAKGRTAKDALNETEELANLAERWGFHRFWVSEHHDSGALAGTSPEILLARLGAKTSTIRIGSGGVMLPHYSPFKTAENFRMLEALYPGRVDLGIGRAPGGMPVASWALSEGRPRNASRFPQQVDHLLMYLRDQADETHPYPNVQAGPVIDTVPPVWILGSSPGSAALAAEKGLPYTFAHFINGDGGRDYMAEYLTGFTPGVQAEKPQNMAAVFVVCADTEAKAEYIAKSFDLSLLMLLKGEKSSGTPSPSEAEKIELSNFEAEQIKENRKRMIVGTPDLVREQLQQFAADYQTDEVMIVTITYDQDDRFRSYELIQSLGLHEKRSPDS</sequence>
<dbReference type="RefSeq" id="WP_093073071.1">
    <property type="nucleotide sequence ID" value="NZ_FOGV01000014.1"/>
</dbReference>
<dbReference type="InterPro" id="IPR019949">
    <property type="entry name" value="CmoO-like"/>
</dbReference>
<dbReference type="InterPro" id="IPR050766">
    <property type="entry name" value="Bact_Lucif_Oxidored"/>
</dbReference>
<dbReference type="SUPFAM" id="SSF51679">
    <property type="entry name" value="Bacterial luciferase-like"/>
    <property type="match status" value="1"/>
</dbReference>
<dbReference type="PANTHER" id="PTHR30137:SF19">
    <property type="entry name" value="LUCIFERASE-LIKE MONOOXYGENASE"/>
    <property type="match status" value="1"/>
</dbReference>
<proteinExistence type="predicted"/>
<feature type="domain" description="Luciferase-like" evidence="2">
    <location>
        <begin position="1"/>
        <end position="299"/>
    </location>
</feature>
<dbReference type="EMBL" id="FOGV01000014">
    <property type="protein sequence ID" value="SES08518.1"/>
    <property type="molecule type" value="Genomic_DNA"/>
</dbReference>
<evidence type="ECO:0000313" key="3">
    <source>
        <dbReference type="EMBL" id="SES08518.1"/>
    </source>
</evidence>
<evidence type="ECO:0000313" key="4">
    <source>
        <dbReference type="Proteomes" id="UP000199318"/>
    </source>
</evidence>
<dbReference type="PANTHER" id="PTHR30137">
    <property type="entry name" value="LUCIFERASE-LIKE MONOOXYGENASE"/>
    <property type="match status" value="1"/>
</dbReference>